<feature type="transmembrane region" description="Helical" evidence="5">
    <location>
        <begin position="15"/>
        <end position="37"/>
    </location>
</feature>
<dbReference type="Proteomes" id="UP000820669">
    <property type="component" value="Unassembled WGS sequence"/>
</dbReference>
<dbReference type="PANTHER" id="PTHR33452:SF1">
    <property type="entry name" value="INNER MEMBRANE PROTEIN YPHA-RELATED"/>
    <property type="match status" value="1"/>
</dbReference>
<dbReference type="EMBL" id="JAAXLA010000003">
    <property type="protein sequence ID" value="NMH96256.1"/>
    <property type="molecule type" value="Genomic_DNA"/>
</dbReference>
<comment type="caution">
    <text evidence="7">The sequence shown here is derived from an EMBL/GenBank/DDBJ whole genome shotgun (WGS) entry which is preliminary data.</text>
</comment>
<gene>
    <name evidence="7" type="ORF">HF526_02790</name>
</gene>
<evidence type="ECO:0000259" key="6">
    <source>
        <dbReference type="Pfam" id="PF07291"/>
    </source>
</evidence>
<keyword evidence="8" id="KW-1185">Reference proteome</keyword>
<keyword evidence="4 5" id="KW-0472">Membrane</keyword>
<proteinExistence type="predicted"/>
<dbReference type="Pfam" id="PF07291">
    <property type="entry name" value="MauE"/>
    <property type="match status" value="1"/>
</dbReference>
<dbReference type="RefSeq" id="WP_169379619.1">
    <property type="nucleotide sequence ID" value="NZ_JAAXLA010000003.1"/>
</dbReference>
<keyword evidence="2 5" id="KW-0812">Transmembrane</keyword>
<keyword evidence="3 5" id="KW-1133">Transmembrane helix</keyword>
<feature type="transmembrane region" description="Helical" evidence="5">
    <location>
        <begin position="58"/>
        <end position="80"/>
    </location>
</feature>
<evidence type="ECO:0000256" key="3">
    <source>
        <dbReference type="ARBA" id="ARBA00022989"/>
    </source>
</evidence>
<evidence type="ECO:0000256" key="1">
    <source>
        <dbReference type="ARBA" id="ARBA00004141"/>
    </source>
</evidence>
<organism evidence="7 8">
    <name type="scientific">Pseudonocardia acidicola</name>
    <dbReference type="NCBI Taxonomy" id="2724939"/>
    <lineage>
        <taxon>Bacteria</taxon>
        <taxon>Bacillati</taxon>
        <taxon>Actinomycetota</taxon>
        <taxon>Actinomycetes</taxon>
        <taxon>Pseudonocardiales</taxon>
        <taxon>Pseudonocardiaceae</taxon>
        <taxon>Pseudonocardia</taxon>
    </lineage>
</organism>
<comment type="subcellular location">
    <subcellularLocation>
        <location evidence="1">Membrane</location>
        <topology evidence="1">Multi-pass membrane protein</topology>
    </subcellularLocation>
</comment>
<dbReference type="PANTHER" id="PTHR33452">
    <property type="entry name" value="OXIDOREDUCTASE CATD-RELATED"/>
    <property type="match status" value="1"/>
</dbReference>
<accession>A0ABX1S7A6</accession>
<evidence type="ECO:0000256" key="2">
    <source>
        <dbReference type="ARBA" id="ARBA00022692"/>
    </source>
</evidence>
<evidence type="ECO:0000313" key="7">
    <source>
        <dbReference type="EMBL" id="NMH96256.1"/>
    </source>
</evidence>
<evidence type="ECO:0000313" key="8">
    <source>
        <dbReference type="Proteomes" id="UP000820669"/>
    </source>
</evidence>
<protein>
    <submittedName>
        <fullName evidence="7">DoxX family membrane protein</fullName>
    </submittedName>
</protein>
<dbReference type="InterPro" id="IPR009908">
    <property type="entry name" value="Methylamine_util_MauE"/>
</dbReference>
<name>A0ABX1S7A6_9PSEU</name>
<dbReference type="InterPro" id="IPR051907">
    <property type="entry name" value="DoxX-like_oxidoreductase"/>
</dbReference>
<feature type="domain" description="Methylamine utilisation protein MauE" evidence="6">
    <location>
        <begin position="17"/>
        <end position="148"/>
    </location>
</feature>
<evidence type="ECO:0000256" key="4">
    <source>
        <dbReference type="ARBA" id="ARBA00023136"/>
    </source>
</evidence>
<evidence type="ECO:0000256" key="5">
    <source>
        <dbReference type="SAM" id="Phobius"/>
    </source>
</evidence>
<sequence>MPLRGNGPESRLRPWQSWLSTLARLILGVVWIVAGVLKAGDLDASVRAVRAYRLLPEIAAQLLGAGLPFAEIVLGVLLVVGLGVRIAAVVSALLMTMFIVGIVSAWARGLQIDCGCFGSGGQLGAGESPTYGTEVARDVTLLVLAFGLARWPRSRFSLDGVLYRSPPDEVTVG</sequence>
<reference evidence="7 8" key="1">
    <citation type="submission" date="2020-04" db="EMBL/GenBank/DDBJ databases">
        <authorList>
            <person name="Klaysubun C."/>
            <person name="Duangmal K."/>
            <person name="Lipun K."/>
        </authorList>
    </citation>
    <scope>NUCLEOTIDE SEQUENCE [LARGE SCALE GENOMIC DNA]</scope>
    <source>
        <strain evidence="7 8">K10HN5</strain>
    </source>
</reference>
<feature type="transmembrane region" description="Helical" evidence="5">
    <location>
        <begin position="86"/>
        <end position="107"/>
    </location>
</feature>